<dbReference type="Proteomes" id="UP000245959">
    <property type="component" value="Unassembled WGS sequence"/>
</dbReference>
<feature type="domain" description="NAD-dependent epimerase/dehydratase" evidence="1">
    <location>
        <begin position="6"/>
        <end position="190"/>
    </location>
</feature>
<dbReference type="InterPro" id="IPR011051">
    <property type="entry name" value="RmlC_Cupin_sf"/>
</dbReference>
<dbReference type="Pfam" id="PF01370">
    <property type="entry name" value="Epimerase"/>
    <property type="match status" value="1"/>
</dbReference>
<reference evidence="3 4" key="1">
    <citation type="submission" date="2018-04" db="EMBL/GenBank/DDBJ databases">
        <title>Genomic Encyclopedia of Type Strains, Phase IV (KMG-IV): sequencing the most valuable type-strain genomes for metagenomic binning, comparative biology and taxonomic classification.</title>
        <authorList>
            <person name="Goeker M."/>
        </authorList>
    </citation>
    <scope>NUCLEOTIDE SEQUENCE [LARGE SCALE GENOMIC DNA]</scope>
    <source>
        <strain evidence="3 4">DSM 14823</strain>
    </source>
</reference>
<name>A0A2U1AJM1_9BACT</name>
<dbReference type="Gene3D" id="2.60.120.10">
    <property type="entry name" value="Jelly Rolls"/>
    <property type="match status" value="1"/>
</dbReference>
<dbReference type="GeneID" id="78296736"/>
<dbReference type="RefSeq" id="WP_116885463.1">
    <property type="nucleotide sequence ID" value="NZ_CABMMC010000001.1"/>
</dbReference>
<dbReference type="CDD" id="cd07007">
    <property type="entry name" value="cupin_CapF-like_C"/>
    <property type="match status" value="1"/>
</dbReference>
<dbReference type="Gene3D" id="3.40.50.720">
    <property type="entry name" value="NAD(P)-binding Rossmann-like Domain"/>
    <property type="match status" value="1"/>
</dbReference>
<dbReference type="InterPro" id="IPR050177">
    <property type="entry name" value="Lipid_A_modif_metabolic_enz"/>
</dbReference>
<dbReference type="EMBL" id="QEKH01000034">
    <property type="protein sequence ID" value="PVY36612.1"/>
    <property type="molecule type" value="Genomic_DNA"/>
</dbReference>
<dbReference type="PANTHER" id="PTHR43245:SF55">
    <property type="entry name" value="NAD(P)-BINDING DOMAIN-CONTAINING PROTEIN"/>
    <property type="match status" value="1"/>
</dbReference>
<dbReference type="Pfam" id="PF14667">
    <property type="entry name" value="Polysacc_synt_C"/>
    <property type="match status" value="1"/>
</dbReference>
<accession>A0A2U1AJM1</accession>
<organism evidence="3 4">
    <name type="scientific">Victivallis vadensis</name>
    <dbReference type="NCBI Taxonomy" id="172901"/>
    <lineage>
        <taxon>Bacteria</taxon>
        <taxon>Pseudomonadati</taxon>
        <taxon>Lentisphaerota</taxon>
        <taxon>Lentisphaeria</taxon>
        <taxon>Victivallales</taxon>
        <taxon>Victivallaceae</taxon>
        <taxon>Victivallis</taxon>
    </lineage>
</organism>
<dbReference type="SUPFAM" id="SSF51735">
    <property type="entry name" value="NAD(P)-binding Rossmann-fold domains"/>
    <property type="match status" value="1"/>
</dbReference>
<evidence type="ECO:0000259" key="1">
    <source>
        <dbReference type="Pfam" id="PF01370"/>
    </source>
</evidence>
<evidence type="ECO:0000313" key="4">
    <source>
        <dbReference type="Proteomes" id="UP000245959"/>
    </source>
</evidence>
<dbReference type="InterPro" id="IPR001509">
    <property type="entry name" value="Epimerase_deHydtase"/>
</dbReference>
<comment type="caution">
    <text evidence="3">The sequence shown here is derived from an EMBL/GenBank/DDBJ whole genome shotgun (WGS) entry which is preliminary data.</text>
</comment>
<dbReference type="SUPFAM" id="SSF51182">
    <property type="entry name" value="RmlC-like cupins"/>
    <property type="match status" value="1"/>
</dbReference>
<feature type="domain" description="Capsular polysaccharide assembling protein CapF C-terminal" evidence="2">
    <location>
        <begin position="257"/>
        <end position="368"/>
    </location>
</feature>
<protein>
    <submittedName>
        <fullName evidence="3">UDP-2-acetamido-2,6-beta-L-arabino-hexul-4-ose reductase</fullName>
    </submittedName>
</protein>
<sequence length="372" mass="42684">MLKVGITGQPGFVGSHLYNLLGTEPDIQRIPCRDEFFSDEKALRNFVKQCDVIVHLAAMNRHPDPQVIYDTNIRLVKQLIAAMEAEQVAPHVLFSSSTQEERDNLYGASKREGRQLLAEWAERNGGKFTGCVIPNVFGPFGKPNYNSVVATFCHKLTHGEEPEIQVDGSIRLIYVGDLCREFIKIMRTAETAVLRPIPYGAERKVSELLATFRRFKELYFEQGILPELRDRFEVQLFNTFCGYLDYKTFYPFSLKNNTDARGTFVELVKLDHLGGQVSFSTTVPGVTRGNHYHTRKIERFAVIRGKARIELRRIGTTEKMVFELDGDHPAFVDMPVWHTHNITNIGDDELYTVFWINEFYNPEDPDTFFEEA</sequence>
<dbReference type="OrthoDB" id="9801056at2"/>
<evidence type="ECO:0000313" key="3">
    <source>
        <dbReference type="EMBL" id="PVY36612.1"/>
    </source>
</evidence>
<keyword evidence="4" id="KW-1185">Reference proteome</keyword>
<dbReference type="InterPro" id="IPR014710">
    <property type="entry name" value="RmlC-like_jellyroll"/>
</dbReference>
<dbReference type="InterPro" id="IPR029303">
    <property type="entry name" value="CapF_C"/>
</dbReference>
<dbReference type="AlphaFoldDB" id="A0A2U1AJM1"/>
<proteinExistence type="predicted"/>
<dbReference type="PANTHER" id="PTHR43245">
    <property type="entry name" value="BIFUNCTIONAL POLYMYXIN RESISTANCE PROTEIN ARNA"/>
    <property type="match status" value="1"/>
</dbReference>
<dbReference type="InterPro" id="IPR036291">
    <property type="entry name" value="NAD(P)-bd_dom_sf"/>
</dbReference>
<evidence type="ECO:0000259" key="2">
    <source>
        <dbReference type="Pfam" id="PF14667"/>
    </source>
</evidence>
<gene>
    <name evidence="3" type="ORF">C8D82_13418</name>
</gene>